<feature type="domain" description="Serine aminopeptidase S33" evidence="1">
    <location>
        <begin position="22"/>
        <end position="128"/>
    </location>
</feature>
<organism evidence="2 3">
    <name type="scientific">Lyngbya aestuarii BL J</name>
    <dbReference type="NCBI Taxonomy" id="1348334"/>
    <lineage>
        <taxon>Bacteria</taxon>
        <taxon>Bacillati</taxon>
        <taxon>Cyanobacteriota</taxon>
        <taxon>Cyanophyceae</taxon>
        <taxon>Oscillatoriophycideae</taxon>
        <taxon>Oscillatoriales</taxon>
        <taxon>Microcoleaceae</taxon>
        <taxon>Lyngbya</taxon>
    </lineage>
</organism>
<dbReference type="EMBL" id="AUZM01000012">
    <property type="protein sequence ID" value="ERT08250.1"/>
    <property type="molecule type" value="Genomic_DNA"/>
</dbReference>
<keyword evidence="2" id="KW-0378">Hydrolase</keyword>
<accession>U7QMA2</accession>
<evidence type="ECO:0000313" key="3">
    <source>
        <dbReference type="Proteomes" id="UP000017127"/>
    </source>
</evidence>
<dbReference type="InterPro" id="IPR029058">
    <property type="entry name" value="AB_hydrolase_fold"/>
</dbReference>
<reference evidence="2 3" key="1">
    <citation type="journal article" date="2013" name="Front. Microbiol.">
        <title>Comparative genomic analyses of the cyanobacterium, Lyngbya aestuarii BL J, a powerful hydrogen producer.</title>
        <authorList>
            <person name="Kothari A."/>
            <person name="Vaughn M."/>
            <person name="Garcia-Pichel F."/>
        </authorList>
    </citation>
    <scope>NUCLEOTIDE SEQUENCE [LARGE SCALE GENOMIC DNA]</scope>
    <source>
        <strain evidence="2 3">BL J</strain>
    </source>
</reference>
<protein>
    <submittedName>
        <fullName evidence="2">Alpha/beta hydrolase family protein</fullName>
    </submittedName>
</protein>
<gene>
    <name evidence="2" type="ORF">M595_1716</name>
</gene>
<evidence type="ECO:0000313" key="2">
    <source>
        <dbReference type="EMBL" id="ERT08250.1"/>
    </source>
</evidence>
<dbReference type="GO" id="GO:0016787">
    <property type="term" value="F:hydrolase activity"/>
    <property type="evidence" value="ECO:0007669"/>
    <property type="project" value="UniProtKB-KW"/>
</dbReference>
<comment type="caution">
    <text evidence="2">The sequence shown here is derived from an EMBL/GenBank/DDBJ whole genome shotgun (WGS) entry which is preliminary data.</text>
</comment>
<proteinExistence type="predicted"/>
<evidence type="ECO:0000259" key="1">
    <source>
        <dbReference type="Pfam" id="PF12146"/>
    </source>
</evidence>
<sequence>MIQLKAANGDDITALYLPNPESQYTILYSHGNAEDIGQTRFHLQKLQEIGFSVLVYDYPGYGTSSGKPTVKGTYHAINAAYNYLTQDLNIPPHEILVYGRSVGGGPSVDLASRKPIGGLIIESSFVSIFRVVTRIPLFPFDKFSNLAKIPKVNSPILILHGNQDQVIPFWHGEKLYAKANEPKMSFWVDGADHNDVLDVAGQRYLETLKKFTELVENHHSST</sequence>
<keyword evidence="3" id="KW-1185">Reference proteome</keyword>
<dbReference type="InterPro" id="IPR022742">
    <property type="entry name" value="Hydrolase_4"/>
</dbReference>
<dbReference type="Gene3D" id="3.40.50.1820">
    <property type="entry name" value="alpha/beta hydrolase"/>
    <property type="match status" value="1"/>
</dbReference>
<dbReference type="SUPFAM" id="SSF53474">
    <property type="entry name" value="alpha/beta-Hydrolases"/>
    <property type="match status" value="1"/>
</dbReference>
<dbReference type="Pfam" id="PF12146">
    <property type="entry name" value="Hydrolase_4"/>
    <property type="match status" value="1"/>
</dbReference>
<dbReference type="PANTHER" id="PTHR12277">
    <property type="entry name" value="ALPHA/BETA HYDROLASE DOMAIN-CONTAINING PROTEIN"/>
    <property type="match status" value="1"/>
</dbReference>
<dbReference type="PATRIC" id="fig|1348334.3.peg.1674"/>
<dbReference type="AlphaFoldDB" id="U7QMA2"/>
<dbReference type="PANTHER" id="PTHR12277:SF81">
    <property type="entry name" value="PROTEIN ABHD13"/>
    <property type="match status" value="1"/>
</dbReference>
<name>U7QMA2_9CYAN</name>
<dbReference type="Proteomes" id="UP000017127">
    <property type="component" value="Unassembled WGS sequence"/>
</dbReference>